<name>A0A1I8AN79_9BILA</name>
<evidence type="ECO:0000313" key="3">
    <source>
        <dbReference type="WBParaSite" id="L893_g7721.t1"/>
    </source>
</evidence>
<proteinExistence type="predicted"/>
<evidence type="ECO:0000313" key="2">
    <source>
        <dbReference type="Proteomes" id="UP000095287"/>
    </source>
</evidence>
<dbReference type="AlphaFoldDB" id="A0A1I8AN79"/>
<dbReference type="WBParaSite" id="L893_g7721.t1">
    <property type="protein sequence ID" value="L893_g7721.t1"/>
    <property type="gene ID" value="L893_g7721"/>
</dbReference>
<sequence>MFPANSTLYGTLPACTDGHHLHLNAHNECVVAAADRQSWGNSRRALKSCTKRPIKRGLAPVPKGKSSSNHETRSTMQLRCRAEPRTDGFPKWAKRLVHTLMASVIHQAAQFAKIKFEIITSSAGLALNPRRLPGTLML</sequence>
<dbReference type="Proteomes" id="UP000095287">
    <property type="component" value="Unplaced"/>
</dbReference>
<organism evidence="2 3">
    <name type="scientific">Steinernema glaseri</name>
    <dbReference type="NCBI Taxonomy" id="37863"/>
    <lineage>
        <taxon>Eukaryota</taxon>
        <taxon>Metazoa</taxon>
        <taxon>Ecdysozoa</taxon>
        <taxon>Nematoda</taxon>
        <taxon>Chromadorea</taxon>
        <taxon>Rhabditida</taxon>
        <taxon>Tylenchina</taxon>
        <taxon>Panagrolaimomorpha</taxon>
        <taxon>Strongyloidoidea</taxon>
        <taxon>Steinernematidae</taxon>
        <taxon>Steinernema</taxon>
    </lineage>
</organism>
<accession>A0A1I8AN79</accession>
<evidence type="ECO:0000256" key="1">
    <source>
        <dbReference type="SAM" id="MobiDB-lite"/>
    </source>
</evidence>
<reference evidence="3" key="1">
    <citation type="submission" date="2016-11" db="UniProtKB">
        <authorList>
            <consortium name="WormBaseParasite"/>
        </authorList>
    </citation>
    <scope>IDENTIFICATION</scope>
</reference>
<keyword evidence="2" id="KW-1185">Reference proteome</keyword>
<feature type="region of interest" description="Disordered" evidence="1">
    <location>
        <begin position="55"/>
        <end position="76"/>
    </location>
</feature>
<protein>
    <submittedName>
        <fullName evidence="3">Uncharacterized protein</fullName>
    </submittedName>
</protein>